<organism evidence="1 2">
    <name type="scientific">Mycolicibacterium duvalii</name>
    <dbReference type="NCBI Taxonomy" id="39688"/>
    <lineage>
        <taxon>Bacteria</taxon>
        <taxon>Bacillati</taxon>
        <taxon>Actinomycetota</taxon>
        <taxon>Actinomycetes</taxon>
        <taxon>Mycobacteriales</taxon>
        <taxon>Mycobacteriaceae</taxon>
        <taxon>Mycolicibacterium</taxon>
    </lineage>
</organism>
<dbReference type="KEGG" id="mdu:MDUV_28900"/>
<evidence type="ECO:0000313" key="1">
    <source>
        <dbReference type="EMBL" id="BBX18030.1"/>
    </source>
</evidence>
<dbReference type="AlphaFoldDB" id="A0A7I7K1K4"/>
<name>A0A7I7K1K4_9MYCO</name>
<gene>
    <name evidence="1" type="ORF">MDUV_28900</name>
</gene>
<dbReference type="EMBL" id="AP022563">
    <property type="protein sequence ID" value="BBX18030.1"/>
    <property type="molecule type" value="Genomic_DNA"/>
</dbReference>
<reference evidence="1 2" key="1">
    <citation type="journal article" date="2019" name="Emerg. Microbes Infect.">
        <title>Comprehensive subspecies identification of 175 nontuberculous mycobacteria species based on 7547 genomic profiles.</title>
        <authorList>
            <person name="Matsumoto Y."/>
            <person name="Kinjo T."/>
            <person name="Motooka D."/>
            <person name="Nabeya D."/>
            <person name="Jung N."/>
            <person name="Uechi K."/>
            <person name="Horii T."/>
            <person name="Iida T."/>
            <person name="Fujita J."/>
            <person name="Nakamura S."/>
        </authorList>
    </citation>
    <scope>NUCLEOTIDE SEQUENCE [LARGE SCALE GENOMIC DNA]</scope>
    <source>
        <strain evidence="1 2">JCM 6396</strain>
    </source>
</reference>
<evidence type="ECO:0000313" key="2">
    <source>
        <dbReference type="Proteomes" id="UP000467006"/>
    </source>
</evidence>
<sequence>MLANPSHSRTRPHRGVAVRVTAGFTAAGIGFFVLAAVWMGTCTGSTVDPLACGAPQRALLAVGAPAILLIGGLYAWARSMRARRDHIAWVVSAAWLLALMVLTAAPNLPGYLS</sequence>
<dbReference type="Proteomes" id="UP000467006">
    <property type="component" value="Chromosome"/>
</dbReference>
<keyword evidence="2" id="KW-1185">Reference proteome</keyword>
<dbReference type="OrthoDB" id="4563543at2"/>
<accession>A0A7I7K1K4</accession>
<protein>
    <submittedName>
        <fullName evidence="1">Uncharacterized protein</fullName>
    </submittedName>
</protein>
<proteinExistence type="predicted"/>